<dbReference type="InterPro" id="IPR004089">
    <property type="entry name" value="MCPsignal_dom"/>
</dbReference>
<evidence type="ECO:0000256" key="1">
    <source>
        <dbReference type="ARBA" id="ARBA00004429"/>
    </source>
</evidence>
<dbReference type="OrthoDB" id="8482111at2"/>
<organism evidence="14 15">
    <name type="scientific">Bradyrhizobium stylosanthis</name>
    <dbReference type="NCBI Taxonomy" id="1803665"/>
    <lineage>
        <taxon>Bacteria</taxon>
        <taxon>Pseudomonadati</taxon>
        <taxon>Pseudomonadota</taxon>
        <taxon>Alphaproteobacteria</taxon>
        <taxon>Hyphomicrobiales</taxon>
        <taxon>Nitrobacteraceae</taxon>
        <taxon>Bradyrhizobium</taxon>
    </lineage>
</organism>
<dbReference type="InterPro" id="IPR004010">
    <property type="entry name" value="Double_Cache_2"/>
</dbReference>
<evidence type="ECO:0000256" key="4">
    <source>
        <dbReference type="ARBA" id="ARBA00022692"/>
    </source>
</evidence>
<evidence type="ECO:0000256" key="5">
    <source>
        <dbReference type="ARBA" id="ARBA00022989"/>
    </source>
</evidence>
<evidence type="ECO:0000259" key="13">
    <source>
        <dbReference type="PROSITE" id="PS50885"/>
    </source>
</evidence>
<evidence type="ECO:0000256" key="9">
    <source>
        <dbReference type="PROSITE-ProRule" id="PRU00284"/>
    </source>
</evidence>
<comment type="subcellular location">
    <subcellularLocation>
        <location evidence="1">Cell inner membrane</location>
        <topology evidence="1">Multi-pass membrane protein</topology>
    </subcellularLocation>
</comment>
<dbReference type="PANTHER" id="PTHR32089:SF112">
    <property type="entry name" value="LYSOZYME-LIKE PROTEIN-RELATED"/>
    <property type="match status" value="1"/>
</dbReference>
<keyword evidence="5 10" id="KW-1133">Transmembrane helix</keyword>
<name>A0A560D1T8_9BRAD</name>
<reference evidence="14 15" key="1">
    <citation type="submission" date="2019-06" db="EMBL/GenBank/DDBJ databases">
        <title>Genomic Encyclopedia of Type Strains, Phase IV (KMG-V): Genome sequencing to study the core and pangenomes of soil and plant-associated prokaryotes.</title>
        <authorList>
            <person name="Whitman W."/>
        </authorList>
    </citation>
    <scope>NUCLEOTIDE SEQUENCE [LARGE SCALE GENOMIC DNA]</scope>
    <source>
        <strain evidence="14 15">BR 510</strain>
    </source>
</reference>
<dbReference type="PRINTS" id="PR00260">
    <property type="entry name" value="CHEMTRNSDUCR"/>
</dbReference>
<dbReference type="Gene3D" id="1.10.287.950">
    <property type="entry name" value="Methyl-accepting chemotaxis protein"/>
    <property type="match status" value="1"/>
</dbReference>
<sequence>MIFSRISFKLVLIVGISLLGMIALAPIALSTLRAQMIADRQAKTQHMVDVGYGILAHYQKLESEGKLPREQAQAAAMAQLKSLRYDKVEYFWINDMTPKMVMHPIKPELDGKDLSGMKDPTGNALFVGFVDVVSKQGAGFYSYLWPKPGFDQPVGKISYVKGFAPWGWIIGTGIYLDDVDAVFRQDAMTFALVCLAVLVLVLAASFVIGRSVTKPLAKITALTERLAAGDSAFEVPYTDRSNEVGGLAKALAVFKDNAAAVGRMHAEQQEAKQRADDEKRKTMADLAGKFEASVQAVVRDVFNEAREMQQAAQGMSETANKATDRASFVATACQQASSNVQTVASAAGQLSSSITEISQRVAQAASVADKAAADGQRTNDTVQGLAAAAHKIGEVIDLINQIASQTNLLALNATIEAARAGEAGKGFAVVASEVKSLASQTAKATDEIGAQITAIQGETNQVVGNIESIRKTIMEVNEISSSIAAAVEEQGAATQAIAHSVQEAASGTDQVSQNISGVTDATAETGQAAGLVLQSSGRLTNKLQSLQDEVSTFVAGVRAA</sequence>
<dbReference type="Gene3D" id="3.30.450.20">
    <property type="entry name" value="PAS domain"/>
    <property type="match status" value="1"/>
</dbReference>
<dbReference type="GO" id="GO:0007165">
    <property type="term" value="P:signal transduction"/>
    <property type="evidence" value="ECO:0007669"/>
    <property type="project" value="UniProtKB-KW"/>
</dbReference>
<feature type="domain" description="Methyl-accepting transducer" evidence="11">
    <location>
        <begin position="304"/>
        <end position="526"/>
    </location>
</feature>
<evidence type="ECO:0000256" key="8">
    <source>
        <dbReference type="ARBA" id="ARBA00029447"/>
    </source>
</evidence>
<evidence type="ECO:0000256" key="10">
    <source>
        <dbReference type="SAM" id="Phobius"/>
    </source>
</evidence>
<proteinExistence type="inferred from homology"/>
<keyword evidence="7 9" id="KW-0807">Transducer</keyword>
<keyword evidence="6 10" id="KW-0472">Membrane</keyword>
<gene>
    <name evidence="14" type="ORF">FBZ96_11465</name>
</gene>
<dbReference type="AlphaFoldDB" id="A0A560D1T8"/>
<dbReference type="GO" id="GO:0005886">
    <property type="term" value="C:plasma membrane"/>
    <property type="evidence" value="ECO:0007669"/>
    <property type="project" value="UniProtKB-SubCell"/>
</dbReference>
<dbReference type="InterPro" id="IPR004090">
    <property type="entry name" value="Chemotax_Me-accpt_rcpt"/>
</dbReference>
<evidence type="ECO:0000313" key="15">
    <source>
        <dbReference type="Proteomes" id="UP000319949"/>
    </source>
</evidence>
<protein>
    <submittedName>
        <fullName evidence="14">Methyl-accepting chemotaxis sensory transducer with Cache sensor</fullName>
    </submittedName>
</protein>
<dbReference type="SMART" id="SM00304">
    <property type="entry name" value="HAMP"/>
    <property type="match status" value="1"/>
</dbReference>
<comment type="caution">
    <text evidence="14">The sequence shown here is derived from an EMBL/GenBank/DDBJ whole genome shotgun (WGS) entry which is preliminary data.</text>
</comment>
<keyword evidence="3" id="KW-0997">Cell inner membrane</keyword>
<dbReference type="PANTHER" id="PTHR32089">
    <property type="entry name" value="METHYL-ACCEPTING CHEMOTAXIS PROTEIN MCPB"/>
    <property type="match status" value="1"/>
</dbReference>
<evidence type="ECO:0000256" key="7">
    <source>
        <dbReference type="ARBA" id="ARBA00023224"/>
    </source>
</evidence>
<dbReference type="RefSeq" id="WP_145669779.1">
    <property type="nucleotide sequence ID" value="NZ_VITK01000014.1"/>
</dbReference>
<keyword evidence="4 10" id="KW-0812">Transmembrane</keyword>
<dbReference type="Pfam" id="PF00672">
    <property type="entry name" value="HAMP"/>
    <property type="match status" value="1"/>
</dbReference>
<dbReference type="PROSITE" id="PS50885">
    <property type="entry name" value="HAMP"/>
    <property type="match status" value="1"/>
</dbReference>
<evidence type="ECO:0000256" key="3">
    <source>
        <dbReference type="ARBA" id="ARBA00022519"/>
    </source>
</evidence>
<dbReference type="CDD" id="cd06225">
    <property type="entry name" value="HAMP"/>
    <property type="match status" value="1"/>
</dbReference>
<dbReference type="SUPFAM" id="SSF58104">
    <property type="entry name" value="Methyl-accepting chemotaxis protein (MCP) signaling domain"/>
    <property type="match status" value="1"/>
</dbReference>
<dbReference type="SMART" id="SM00283">
    <property type="entry name" value="MA"/>
    <property type="match status" value="1"/>
</dbReference>
<dbReference type="InterPro" id="IPR000727">
    <property type="entry name" value="T_SNARE_dom"/>
</dbReference>
<dbReference type="GO" id="GO:0006935">
    <property type="term" value="P:chemotaxis"/>
    <property type="evidence" value="ECO:0007669"/>
    <property type="project" value="InterPro"/>
</dbReference>
<accession>A0A560D1T8</accession>
<dbReference type="Gene3D" id="6.10.340.10">
    <property type="match status" value="1"/>
</dbReference>
<evidence type="ECO:0000313" key="14">
    <source>
        <dbReference type="EMBL" id="TWA91068.1"/>
    </source>
</evidence>
<comment type="similarity">
    <text evidence="8">Belongs to the methyl-accepting chemotaxis (MCP) protein family.</text>
</comment>
<dbReference type="SMART" id="SM01049">
    <property type="entry name" value="Cache_2"/>
    <property type="match status" value="1"/>
</dbReference>
<evidence type="ECO:0000259" key="12">
    <source>
        <dbReference type="PROSITE" id="PS50192"/>
    </source>
</evidence>
<dbReference type="PROSITE" id="PS50192">
    <property type="entry name" value="T_SNARE"/>
    <property type="match status" value="1"/>
</dbReference>
<evidence type="ECO:0000256" key="6">
    <source>
        <dbReference type="ARBA" id="ARBA00023136"/>
    </source>
</evidence>
<feature type="domain" description="T-SNARE coiled-coil homology" evidence="12">
    <location>
        <begin position="456"/>
        <end position="518"/>
    </location>
</feature>
<dbReference type="GO" id="GO:0004888">
    <property type="term" value="F:transmembrane signaling receptor activity"/>
    <property type="evidence" value="ECO:0007669"/>
    <property type="project" value="InterPro"/>
</dbReference>
<evidence type="ECO:0000259" key="11">
    <source>
        <dbReference type="PROSITE" id="PS50111"/>
    </source>
</evidence>
<dbReference type="Pfam" id="PF08269">
    <property type="entry name" value="dCache_2"/>
    <property type="match status" value="1"/>
</dbReference>
<dbReference type="STRING" id="1803665.GCA_001641335_07292"/>
<dbReference type="Proteomes" id="UP000319949">
    <property type="component" value="Unassembled WGS sequence"/>
</dbReference>
<dbReference type="InterPro" id="IPR003660">
    <property type="entry name" value="HAMP_dom"/>
</dbReference>
<evidence type="ECO:0000256" key="2">
    <source>
        <dbReference type="ARBA" id="ARBA00022475"/>
    </source>
</evidence>
<feature type="domain" description="HAMP" evidence="13">
    <location>
        <begin position="210"/>
        <end position="263"/>
    </location>
</feature>
<dbReference type="Pfam" id="PF00015">
    <property type="entry name" value="MCPsignal"/>
    <property type="match status" value="1"/>
</dbReference>
<feature type="transmembrane region" description="Helical" evidence="10">
    <location>
        <begin position="187"/>
        <end position="208"/>
    </location>
</feature>
<dbReference type="PROSITE" id="PS50111">
    <property type="entry name" value="CHEMOTAXIS_TRANSDUC_2"/>
    <property type="match status" value="1"/>
</dbReference>
<keyword evidence="15" id="KW-1185">Reference proteome</keyword>
<dbReference type="InterPro" id="IPR033480">
    <property type="entry name" value="sCache_2"/>
</dbReference>
<keyword evidence="2" id="KW-1003">Cell membrane</keyword>
<dbReference type="EMBL" id="VITK01000014">
    <property type="protein sequence ID" value="TWA91068.1"/>
    <property type="molecule type" value="Genomic_DNA"/>
</dbReference>